<sequence length="100" mass="11780">MNLLIPVDCNKRHEALLTTLDTSKYWAFVELDEGQIVNCKFYKDRNDIEAWVENVIVINDQEYTWQFLEENISVFVAPTQRSIDEIVEAFLLKNLKVLTK</sequence>
<comment type="caution">
    <text evidence="1">The sequence shown here is derived from an EMBL/GenBank/DDBJ whole genome shotgun (WGS) entry which is preliminary data.</text>
</comment>
<evidence type="ECO:0000313" key="2">
    <source>
        <dbReference type="Proteomes" id="UP000290191"/>
    </source>
</evidence>
<dbReference type="Proteomes" id="UP000290191">
    <property type="component" value="Unassembled WGS sequence"/>
</dbReference>
<accession>A0A4Q0Y6F2</accession>
<dbReference type="EMBL" id="PDKO01000002">
    <property type="protein sequence ID" value="RXJ64021.1"/>
    <property type="molecule type" value="Genomic_DNA"/>
</dbReference>
<organism evidence="1 2">
    <name type="scientific">Halarcobacter anaerophilus</name>
    <dbReference type="NCBI Taxonomy" id="877500"/>
    <lineage>
        <taxon>Bacteria</taxon>
        <taxon>Pseudomonadati</taxon>
        <taxon>Campylobacterota</taxon>
        <taxon>Epsilonproteobacteria</taxon>
        <taxon>Campylobacterales</taxon>
        <taxon>Arcobacteraceae</taxon>
        <taxon>Halarcobacter</taxon>
    </lineage>
</organism>
<evidence type="ECO:0000313" key="1">
    <source>
        <dbReference type="EMBL" id="RXJ64021.1"/>
    </source>
</evidence>
<dbReference type="OrthoDB" id="5372974at2"/>
<gene>
    <name evidence="1" type="ORF">CRV06_03515</name>
</gene>
<dbReference type="STRING" id="877500.GCA_000935065_02962"/>
<protein>
    <submittedName>
        <fullName evidence="1">Uncharacterized protein</fullName>
    </submittedName>
</protein>
<reference evidence="1 2" key="1">
    <citation type="submission" date="2017-10" db="EMBL/GenBank/DDBJ databases">
        <title>Genomics of the genus Arcobacter.</title>
        <authorList>
            <person name="Perez-Cataluna A."/>
            <person name="Figueras M.J."/>
        </authorList>
    </citation>
    <scope>NUCLEOTIDE SEQUENCE [LARGE SCALE GENOMIC DNA]</scope>
    <source>
        <strain evidence="1 2">DSM 24636</strain>
    </source>
</reference>
<proteinExistence type="predicted"/>
<name>A0A4Q0Y6F2_9BACT</name>
<dbReference type="AlphaFoldDB" id="A0A4Q0Y6F2"/>
<dbReference type="RefSeq" id="WP_129081368.1">
    <property type="nucleotide sequence ID" value="NZ_CP041070.1"/>
</dbReference>
<keyword evidence="2" id="KW-1185">Reference proteome</keyword>